<evidence type="ECO:0000313" key="3">
    <source>
        <dbReference type="Proteomes" id="UP000230750"/>
    </source>
</evidence>
<dbReference type="Pfam" id="PF15077">
    <property type="entry name" value="MAJIN"/>
    <property type="match status" value="1"/>
</dbReference>
<organism evidence="2 3">
    <name type="scientific">Stichopus japonicus</name>
    <name type="common">Sea cucumber</name>
    <dbReference type="NCBI Taxonomy" id="307972"/>
    <lineage>
        <taxon>Eukaryota</taxon>
        <taxon>Metazoa</taxon>
        <taxon>Echinodermata</taxon>
        <taxon>Eleutherozoa</taxon>
        <taxon>Echinozoa</taxon>
        <taxon>Holothuroidea</taxon>
        <taxon>Aspidochirotacea</taxon>
        <taxon>Aspidochirotida</taxon>
        <taxon>Stichopodidae</taxon>
        <taxon>Apostichopus</taxon>
    </lineage>
</organism>
<dbReference type="EMBL" id="MRZV01001239">
    <property type="protein sequence ID" value="PIK39444.1"/>
    <property type="molecule type" value="Genomic_DNA"/>
</dbReference>
<dbReference type="Proteomes" id="UP000230750">
    <property type="component" value="Unassembled WGS sequence"/>
</dbReference>
<dbReference type="OrthoDB" id="6162963at2759"/>
<keyword evidence="3" id="KW-1185">Reference proteome</keyword>
<sequence length="352" mass="39778">MLSSFNFPGKDTRLIRCGSSVYKITVQSSGDPKRFLEEHLSCDDVTLHKELNIAVDIVIAMTRRSKVHPFRTDHLVFMPKRKPWKASTLLTFNQYSERLNPHPYMLVLTVDTCQRYLQGETITSNSRTKRKKRPPPKNLFAEPAPKHFKASSRKLNPKLAVTTPVTTPKLNAYVSQWTSASIKEYAQTPKQDNSENFSPEKAKRILSDIATQLRPSSVQQPAANTPFSILQNRKRVAVKKTVSQLNSDRDSSTTESKTPPFMKPVRTGHQYGLRRRGYSSSVTSSEYSNAETSHSPSGRRDVAYLSLPAPVNASPGIPVNSGYELPKTRSRTRQSSTERNHQEKPQQTGFFR</sequence>
<dbReference type="GO" id="GO:0070197">
    <property type="term" value="P:meiotic attachment of telomere to nuclear envelope"/>
    <property type="evidence" value="ECO:0007669"/>
    <property type="project" value="TreeGrafter"/>
</dbReference>
<feature type="compositionally biased region" description="Low complexity" evidence="1">
    <location>
        <begin position="279"/>
        <end position="288"/>
    </location>
</feature>
<proteinExistence type="predicted"/>
<dbReference type="PANTHER" id="PTHR35824:SF1">
    <property type="entry name" value="MEMBRANE-ANCHORED JUNCTION PROTEIN"/>
    <property type="match status" value="1"/>
</dbReference>
<comment type="caution">
    <text evidence="2">The sequence shown here is derived from an EMBL/GenBank/DDBJ whole genome shotgun (WGS) entry which is preliminary data.</text>
</comment>
<name>A0A2G8JUK7_STIJA</name>
<dbReference type="AlphaFoldDB" id="A0A2G8JUK7"/>
<dbReference type="GO" id="GO:0007129">
    <property type="term" value="P:homologous chromosome pairing at meiosis"/>
    <property type="evidence" value="ECO:0007669"/>
    <property type="project" value="TreeGrafter"/>
</dbReference>
<accession>A0A2G8JUK7</accession>
<dbReference type="GO" id="GO:0003677">
    <property type="term" value="F:DNA binding"/>
    <property type="evidence" value="ECO:0007669"/>
    <property type="project" value="InterPro"/>
</dbReference>
<reference evidence="2 3" key="1">
    <citation type="journal article" date="2017" name="PLoS Biol.">
        <title>The sea cucumber genome provides insights into morphological evolution and visceral regeneration.</title>
        <authorList>
            <person name="Zhang X."/>
            <person name="Sun L."/>
            <person name="Yuan J."/>
            <person name="Sun Y."/>
            <person name="Gao Y."/>
            <person name="Zhang L."/>
            <person name="Li S."/>
            <person name="Dai H."/>
            <person name="Hamel J.F."/>
            <person name="Liu C."/>
            <person name="Yu Y."/>
            <person name="Liu S."/>
            <person name="Lin W."/>
            <person name="Guo K."/>
            <person name="Jin S."/>
            <person name="Xu P."/>
            <person name="Storey K.B."/>
            <person name="Huan P."/>
            <person name="Zhang T."/>
            <person name="Zhou Y."/>
            <person name="Zhang J."/>
            <person name="Lin C."/>
            <person name="Li X."/>
            <person name="Xing L."/>
            <person name="Huo D."/>
            <person name="Sun M."/>
            <person name="Wang L."/>
            <person name="Mercier A."/>
            <person name="Li F."/>
            <person name="Yang H."/>
            <person name="Xiang J."/>
        </authorList>
    </citation>
    <scope>NUCLEOTIDE SEQUENCE [LARGE SCALE GENOMIC DNA]</scope>
    <source>
        <strain evidence="2">Shaxun</strain>
        <tissue evidence="2">Muscle</tissue>
    </source>
</reference>
<dbReference type="PANTHER" id="PTHR35824">
    <property type="entry name" value="MEMBRANE-ANCHORED JUNCTION PROTEIN MAJIN"/>
    <property type="match status" value="1"/>
</dbReference>
<feature type="region of interest" description="Disordered" evidence="1">
    <location>
        <begin position="121"/>
        <end position="153"/>
    </location>
</feature>
<feature type="region of interest" description="Disordered" evidence="1">
    <location>
        <begin position="240"/>
        <end position="352"/>
    </location>
</feature>
<evidence type="ECO:0000313" key="2">
    <source>
        <dbReference type="EMBL" id="PIK39444.1"/>
    </source>
</evidence>
<dbReference type="GO" id="GO:0005637">
    <property type="term" value="C:nuclear inner membrane"/>
    <property type="evidence" value="ECO:0007669"/>
    <property type="project" value="TreeGrafter"/>
</dbReference>
<protein>
    <submittedName>
        <fullName evidence="2">Uncharacterized protein</fullName>
    </submittedName>
</protein>
<evidence type="ECO:0000256" key="1">
    <source>
        <dbReference type="SAM" id="MobiDB-lite"/>
    </source>
</evidence>
<gene>
    <name evidence="2" type="ORF">BSL78_23709</name>
</gene>
<dbReference type="InterPro" id="IPR027816">
    <property type="entry name" value="MAJIN"/>
</dbReference>